<dbReference type="Proteomes" id="UP000515312">
    <property type="component" value="Chromosome"/>
</dbReference>
<evidence type="ECO:0000256" key="1">
    <source>
        <dbReference type="SAM" id="Phobius"/>
    </source>
</evidence>
<keyword evidence="3" id="KW-1185">Reference proteome</keyword>
<keyword evidence="1" id="KW-1133">Transmembrane helix</keyword>
<keyword evidence="1" id="KW-0472">Membrane</keyword>
<protein>
    <submittedName>
        <fullName evidence="2">Uncharacterized protein</fullName>
    </submittedName>
</protein>
<proteinExistence type="predicted"/>
<organism evidence="2 3">
    <name type="scientific">Alloacidobacterium dinghuense</name>
    <dbReference type="NCBI Taxonomy" id="2763107"/>
    <lineage>
        <taxon>Bacteria</taxon>
        <taxon>Pseudomonadati</taxon>
        <taxon>Acidobacteriota</taxon>
        <taxon>Terriglobia</taxon>
        <taxon>Terriglobales</taxon>
        <taxon>Acidobacteriaceae</taxon>
        <taxon>Alloacidobacterium</taxon>
    </lineage>
</organism>
<evidence type="ECO:0000313" key="2">
    <source>
        <dbReference type="EMBL" id="QNI30189.1"/>
    </source>
</evidence>
<dbReference type="RefSeq" id="WP_186739878.1">
    <property type="nucleotide sequence ID" value="NZ_CP060394.1"/>
</dbReference>
<feature type="transmembrane region" description="Helical" evidence="1">
    <location>
        <begin position="209"/>
        <end position="235"/>
    </location>
</feature>
<dbReference type="AlphaFoldDB" id="A0A7G8BCB9"/>
<dbReference type="EMBL" id="CP060394">
    <property type="protein sequence ID" value="QNI30189.1"/>
    <property type="molecule type" value="Genomic_DNA"/>
</dbReference>
<dbReference type="KEGG" id="adin:H7849_13400"/>
<keyword evidence="1" id="KW-0812">Transmembrane</keyword>
<reference evidence="2 3" key="1">
    <citation type="submission" date="2020-08" db="EMBL/GenBank/DDBJ databases">
        <title>Edaphobacter telluris sp. nov. and Acidobacterium dinghuensis sp. nov., two acidobacteria isolated from forest soil.</title>
        <authorList>
            <person name="Fu J."/>
            <person name="Qiu L."/>
        </authorList>
    </citation>
    <scope>NUCLEOTIDE SEQUENCE [LARGE SCALE GENOMIC DNA]</scope>
    <source>
        <strain evidence="2">4Y35</strain>
    </source>
</reference>
<gene>
    <name evidence="2" type="ORF">H7849_13400</name>
</gene>
<evidence type="ECO:0000313" key="3">
    <source>
        <dbReference type="Proteomes" id="UP000515312"/>
    </source>
</evidence>
<name>A0A7G8BCB9_9BACT</name>
<accession>A0A7G8BCB9</accession>
<sequence length="432" mass="49389">MIPQAHLTFVAPIATGRVDDLRQLLLSMNQSPGVADPQNALIPFGSLEELHFARLVILEDQTLQDIRAYNLPPPQYPVYLAFFCDFDGSLDAFLPKLVGCAHGGLTIIFEHCDDFSTGTDLLKWMKGHHRNPATSYINWLGRTMLQVREEEALRLAIRKWLNADSSRTKLSPRQLQSDLRSYIVSEQTAGRLSLTPDPATPFIWELQDIAHLIAVPLLLILLLPLLILYAPIFIIQLRRRERTDPEIAPRPTPSHAEQLGTLEDYDVTNQFSAFGSVKPGLFRRWALSYVLWIINYTTRHIFNRGRLARVTTIHFARWVFLDDKKRLFFASNYDGSLDSYMDDFIDKVAFGLNVVFSNGIGYPTTNWLVLGGAKDEQKFKYFIRRHELPTEVWYNGHPGLTALGMQRNTLIRQGLENPGMPDSQLQQWVQLL</sequence>